<dbReference type="EnsemblPlants" id="EMT02229">
    <property type="protein sequence ID" value="EMT02229"/>
    <property type="gene ID" value="F775_23679"/>
</dbReference>
<evidence type="ECO:0000313" key="1">
    <source>
        <dbReference type="EnsemblPlants" id="EMT02229"/>
    </source>
</evidence>
<sequence length="92" mass="10350">MGRIEYNWAPDTASFRPERWTNDNDRFRSKFMAFHSAAALPRQGPGVPGDEDGAGHLVQVRIFRLHLFGGEDGDKESQLVGELIGEMDLFLT</sequence>
<accession>N1QS20</accession>
<protein>
    <submittedName>
        <fullName evidence="1">Uncharacterized protein</fullName>
    </submittedName>
</protein>
<dbReference type="AlphaFoldDB" id="N1QS20"/>
<name>N1QS20_AEGTA</name>
<reference evidence="1" key="1">
    <citation type="submission" date="2015-06" db="UniProtKB">
        <authorList>
            <consortium name="EnsemblPlants"/>
        </authorList>
    </citation>
    <scope>IDENTIFICATION</scope>
</reference>
<proteinExistence type="predicted"/>
<organism evidence="1">
    <name type="scientific">Aegilops tauschii</name>
    <name type="common">Tausch's goatgrass</name>
    <name type="synonym">Aegilops squarrosa</name>
    <dbReference type="NCBI Taxonomy" id="37682"/>
    <lineage>
        <taxon>Eukaryota</taxon>
        <taxon>Viridiplantae</taxon>
        <taxon>Streptophyta</taxon>
        <taxon>Embryophyta</taxon>
        <taxon>Tracheophyta</taxon>
        <taxon>Spermatophyta</taxon>
        <taxon>Magnoliopsida</taxon>
        <taxon>Liliopsida</taxon>
        <taxon>Poales</taxon>
        <taxon>Poaceae</taxon>
        <taxon>BOP clade</taxon>
        <taxon>Pooideae</taxon>
        <taxon>Triticodae</taxon>
        <taxon>Triticeae</taxon>
        <taxon>Triticinae</taxon>
        <taxon>Aegilops</taxon>
    </lineage>
</organism>